<name>A0A926IFY1_9FIRM</name>
<accession>A0A926IFY1</accession>
<proteinExistence type="predicted"/>
<dbReference type="AlphaFoldDB" id="A0A926IFY1"/>
<evidence type="ECO:0000256" key="1">
    <source>
        <dbReference type="SAM" id="Phobius"/>
    </source>
</evidence>
<keyword evidence="1" id="KW-1133">Transmembrane helix</keyword>
<keyword evidence="3" id="KW-1185">Reference proteome</keyword>
<reference evidence="2" key="1">
    <citation type="submission" date="2020-08" db="EMBL/GenBank/DDBJ databases">
        <title>Genome public.</title>
        <authorList>
            <person name="Liu C."/>
            <person name="Sun Q."/>
        </authorList>
    </citation>
    <scope>NUCLEOTIDE SEQUENCE</scope>
    <source>
        <strain evidence="2">NSJ-12</strain>
    </source>
</reference>
<dbReference type="EMBL" id="JACRSY010000056">
    <property type="protein sequence ID" value="MBC8581514.1"/>
    <property type="molecule type" value="Genomic_DNA"/>
</dbReference>
<keyword evidence="1" id="KW-0472">Membrane</keyword>
<keyword evidence="1" id="KW-0812">Transmembrane</keyword>
<dbReference type="RefSeq" id="WP_249334473.1">
    <property type="nucleotide sequence ID" value="NZ_JACRSY010000056.1"/>
</dbReference>
<evidence type="ECO:0000313" key="2">
    <source>
        <dbReference type="EMBL" id="MBC8581514.1"/>
    </source>
</evidence>
<feature type="transmembrane region" description="Helical" evidence="1">
    <location>
        <begin position="15"/>
        <end position="34"/>
    </location>
</feature>
<feature type="transmembrane region" description="Helical" evidence="1">
    <location>
        <begin position="70"/>
        <end position="91"/>
    </location>
</feature>
<comment type="caution">
    <text evidence="2">The sequence shown here is derived from an EMBL/GenBank/DDBJ whole genome shotgun (WGS) entry which is preliminary data.</text>
</comment>
<organism evidence="2 3">
    <name type="scientific">Zhenhengia yiwuensis</name>
    <dbReference type="NCBI Taxonomy" id="2763666"/>
    <lineage>
        <taxon>Bacteria</taxon>
        <taxon>Bacillati</taxon>
        <taxon>Bacillota</taxon>
        <taxon>Clostridia</taxon>
        <taxon>Lachnospirales</taxon>
        <taxon>Lachnospiraceae</taxon>
        <taxon>Zhenhengia</taxon>
    </lineage>
</organism>
<protein>
    <submittedName>
        <fullName evidence="2">Uncharacterized protein</fullName>
    </submittedName>
</protein>
<gene>
    <name evidence="2" type="ORF">H8718_18690</name>
</gene>
<evidence type="ECO:0000313" key="3">
    <source>
        <dbReference type="Proteomes" id="UP000655830"/>
    </source>
</evidence>
<feature type="transmembrane region" description="Helical" evidence="1">
    <location>
        <begin position="40"/>
        <end position="58"/>
    </location>
</feature>
<sequence length="101" mass="10981">MSNFNMSEWKGRTKILTLVAAIIALVAGALTVFFNITIPGLTPIAVGITAFGLGLKELNEFKETQGKFELVLGITLIATFGLGLYAGILQFNHYIFSLVRM</sequence>
<dbReference type="Proteomes" id="UP000655830">
    <property type="component" value="Unassembled WGS sequence"/>
</dbReference>